<evidence type="ECO:0000313" key="1">
    <source>
        <dbReference type="EMBL" id="RZC19339.1"/>
    </source>
</evidence>
<organism evidence="1 2">
    <name type="scientific">Glycine soja</name>
    <name type="common">Wild soybean</name>
    <dbReference type="NCBI Taxonomy" id="3848"/>
    <lineage>
        <taxon>Eukaryota</taxon>
        <taxon>Viridiplantae</taxon>
        <taxon>Streptophyta</taxon>
        <taxon>Embryophyta</taxon>
        <taxon>Tracheophyta</taxon>
        <taxon>Spermatophyta</taxon>
        <taxon>Magnoliopsida</taxon>
        <taxon>eudicotyledons</taxon>
        <taxon>Gunneridae</taxon>
        <taxon>Pentapetalae</taxon>
        <taxon>rosids</taxon>
        <taxon>fabids</taxon>
        <taxon>Fabales</taxon>
        <taxon>Fabaceae</taxon>
        <taxon>Papilionoideae</taxon>
        <taxon>50 kb inversion clade</taxon>
        <taxon>NPAAA clade</taxon>
        <taxon>indigoferoid/millettioid clade</taxon>
        <taxon>Phaseoleae</taxon>
        <taxon>Glycine</taxon>
        <taxon>Glycine subgen. Soja</taxon>
    </lineage>
</organism>
<gene>
    <name evidence="1" type="ORF">D0Y65_006239</name>
</gene>
<protein>
    <submittedName>
        <fullName evidence="1">Uncharacterized protein</fullName>
    </submittedName>
</protein>
<sequence>MAMLSLRRYRRCCRQKKNIEGAFFRSIIRYNNVTEKQKPSKQIAEAKIVVDMDGFKHLDLQQCEKFKEFGAPEFHHDCARELEIHTMADSNSGTPIPLISHTAKTTIKGQEYQFIILKFNRKIYPSIWVLTDLTVSMYAFNADSGHQTSFMVCDRV</sequence>
<dbReference type="AlphaFoldDB" id="A0A445L8B6"/>
<accession>A0A445L8B6</accession>
<name>A0A445L8B6_GLYSO</name>
<comment type="caution">
    <text evidence="1">The sequence shown here is derived from an EMBL/GenBank/DDBJ whole genome shotgun (WGS) entry which is preliminary data.</text>
</comment>
<dbReference type="Proteomes" id="UP000289340">
    <property type="component" value="Chromosome 3"/>
</dbReference>
<evidence type="ECO:0000313" key="2">
    <source>
        <dbReference type="Proteomes" id="UP000289340"/>
    </source>
</evidence>
<dbReference type="EMBL" id="QZWG01000003">
    <property type="protein sequence ID" value="RZC19339.1"/>
    <property type="molecule type" value="Genomic_DNA"/>
</dbReference>
<proteinExistence type="predicted"/>
<keyword evidence="2" id="KW-1185">Reference proteome</keyword>
<reference evidence="1 2" key="1">
    <citation type="submission" date="2018-09" db="EMBL/GenBank/DDBJ databases">
        <title>A high-quality reference genome of wild soybean provides a powerful tool to mine soybean genomes.</title>
        <authorList>
            <person name="Xie M."/>
            <person name="Chung C.Y.L."/>
            <person name="Li M.-W."/>
            <person name="Wong F.-L."/>
            <person name="Chan T.-F."/>
            <person name="Lam H.-M."/>
        </authorList>
    </citation>
    <scope>NUCLEOTIDE SEQUENCE [LARGE SCALE GENOMIC DNA]</scope>
    <source>
        <strain evidence="2">cv. W05</strain>
        <tissue evidence="1">Hypocotyl of etiolated seedlings</tissue>
    </source>
</reference>